<evidence type="ECO:0000256" key="2">
    <source>
        <dbReference type="ARBA" id="ARBA00022723"/>
    </source>
</evidence>
<keyword evidence="7" id="KW-0539">Nucleus</keyword>
<dbReference type="Gene3D" id="3.30.160.60">
    <property type="entry name" value="Classic Zinc Finger"/>
    <property type="match status" value="2"/>
</dbReference>
<feature type="compositionally biased region" description="Polar residues" evidence="9">
    <location>
        <begin position="207"/>
        <end position="224"/>
    </location>
</feature>
<feature type="compositionally biased region" description="Polar residues" evidence="9">
    <location>
        <begin position="37"/>
        <end position="47"/>
    </location>
</feature>
<reference evidence="11" key="1">
    <citation type="submission" date="2022-11" db="EMBL/GenBank/DDBJ databases">
        <title>Genome Sequence of Cubamyces cubensis.</title>
        <authorList>
            <person name="Buettner E."/>
        </authorList>
    </citation>
    <scope>NUCLEOTIDE SEQUENCE</scope>
    <source>
        <strain evidence="11">MPL-01</strain>
    </source>
</reference>
<feature type="domain" description="C2H2-type" evidence="10">
    <location>
        <begin position="310"/>
        <end position="337"/>
    </location>
</feature>
<feature type="region of interest" description="Disordered" evidence="9">
    <location>
        <begin position="83"/>
        <end position="250"/>
    </location>
</feature>
<organism evidence="11 12">
    <name type="scientific">Trametes cubensis</name>
    <dbReference type="NCBI Taxonomy" id="1111947"/>
    <lineage>
        <taxon>Eukaryota</taxon>
        <taxon>Fungi</taxon>
        <taxon>Dikarya</taxon>
        <taxon>Basidiomycota</taxon>
        <taxon>Agaricomycotina</taxon>
        <taxon>Agaricomycetes</taxon>
        <taxon>Polyporales</taxon>
        <taxon>Polyporaceae</taxon>
        <taxon>Trametes</taxon>
    </lineage>
</organism>
<evidence type="ECO:0000256" key="6">
    <source>
        <dbReference type="ARBA" id="ARBA00023125"/>
    </source>
</evidence>
<keyword evidence="3" id="KW-0677">Repeat</keyword>
<evidence type="ECO:0000256" key="7">
    <source>
        <dbReference type="ARBA" id="ARBA00023242"/>
    </source>
</evidence>
<proteinExistence type="predicted"/>
<dbReference type="GO" id="GO:0003677">
    <property type="term" value="F:DNA binding"/>
    <property type="evidence" value="ECO:0007669"/>
    <property type="project" value="UniProtKB-KW"/>
</dbReference>
<feature type="region of interest" description="Disordered" evidence="9">
    <location>
        <begin position="363"/>
        <end position="394"/>
    </location>
</feature>
<dbReference type="Pfam" id="PF00096">
    <property type="entry name" value="zf-C2H2"/>
    <property type="match status" value="1"/>
</dbReference>
<dbReference type="InterPro" id="IPR013087">
    <property type="entry name" value="Znf_C2H2_type"/>
</dbReference>
<keyword evidence="5" id="KW-0862">Zinc</keyword>
<dbReference type="PANTHER" id="PTHR16515:SF49">
    <property type="entry name" value="GASTRULA ZINC FINGER PROTEIN XLCGF49.1-LIKE-RELATED"/>
    <property type="match status" value="1"/>
</dbReference>
<dbReference type="InterPro" id="IPR036236">
    <property type="entry name" value="Znf_C2H2_sf"/>
</dbReference>
<evidence type="ECO:0000256" key="9">
    <source>
        <dbReference type="SAM" id="MobiDB-lite"/>
    </source>
</evidence>
<evidence type="ECO:0000256" key="8">
    <source>
        <dbReference type="PROSITE-ProRule" id="PRU00042"/>
    </source>
</evidence>
<evidence type="ECO:0000256" key="1">
    <source>
        <dbReference type="ARBA" id="ARBA00004123"/>
    </source>
</evidence>
<dbReference type="GO" id="GO:0008270">
    <property type="term" value="F:zinc ion binding"/>
    <property type="evidence" value="ECO:0007669"/>
    <property type="project" value="UniProtKB-KW"/>
</dbReference>
<evidence type="ECO:0000259" key="10">
    <source>
        <dbReference type="PROSITE" id="PS50157"/>
    </source>
</evidence>
<evidence type="ECO:0000256" key="5">
    <source>
        <dbReference type="ARBA" id="ARBA00022833"/>
    </source>
</evidence>
<gene>
    <name evidence="11" type="ORF">ONZ51_g9896</name>
</gene>
<dbReference type="PROSITE" id="PS00028">
    <property type="entry name" value="ZINC_FINGER_C2H2_1"/>
    <property type="match status" value="2"/>
</dbReference>
<feature type="compositionally biased region" description="Basic and acidic residues" evidence="9">
    <location>
        <begin position="177"/>
        <end position="192"/>
    </location>
</feature>
<evidence type="ECO:0000313" key="11">
    <source>
        <dbReference type="EMBL" id="KAJ8463994.1"/>
    </source>
</evidence>
<feature type="region of interest" description="Disordered" evidence="9">
    <location>
        <begin position="1"/>
        <end position="48"/>
    </location>
</feature>
<keyword evidence="2" id="KW-0479">Metal-binding</keyword>
<feature type="compositionally biased region" description="Low complexity" evidence="9">
    <location>
        <begin position="234"/>
        <end position="245"/>
    </location>
</feature>
<dbReference type="AlphaFoldDB" id="A0AAD7TMC3"/>
<comment type="caution">
    <text evidence="11">The sequence shown here is derived from an EMBL/GenBank/DDBJ whole genome shotgun (WGS) entry which is preliminary data.</text>
</comment>
<dbReference type="InterPro" id="IPR050331">
    <property type="entry name" value="Zinc_finger"/>
</dbReference>
<name>A0AAD7TMC3_9APHY</name>
<evidence type="ECO:0000256" key="3">
    <source>
        <dbReference type="ARBA" id="ARBA00022737"/>
    </source>
</evidence>
<dbReference type="GO" id="GO:0010468">
    <property type="term" value="P:regulation of gene expression"/>
    <property type="evidence" value="ECO:0007669"/>
    <property type="project" value="TreeGrafter"/>
</dbReference>
<keyword evidence="4 8" id="KW-0863">Zinc-finger</keyword>
<dbReference type="SMART" id="SM00355">
    <property type="entry name" value="ZnF_C2H2"/>
    <property type="match status" value="2"/>
</dbReference>
<dbReference type="SUPFAM" id="SSF57667">
    <property type="entry name" value="beta-beta-alpha zinc fingers"/>
    <property type="match status" value="1"/>
</dbReference>
<comment type="subcellular location">
    <subcellularLocation>
        <location evidence="1">Nucleus</location>
    </subcellularLocation>
</comment>
<feature type="compositionally biased region" description="Low complexity" evidence="9">
    <location>
        <begin position="1"/>
        <end position="13"/>
    </location>
</feature>
<dbReference type="PANTHER" id="PTHR16515">
    <property type="entry name" value="PR DOMAIN ZINC FINGER PROTEIN"/>
    <property type="match status" value="1"/>
</dbReference>
<dbReference type="EMBL" id="JAPEVG010000359">
    <property type="protein sequence ID" value="KAJ8463994.1"/>
    <property type="molecule type" value="Genomic_DNA"/>
</dbReference>
<accession>A0AAD7TMC3</accession>
<evidence type="ECO:0000313" key="12">
    <source>
        <dbReference type="Proteomes" id="UP001215151"/>
    </source>
</evidence>
<keyword evidence="6" id="KW-0238">DNA-binding</keyword>
<evidence type="ECO:0000256" key="4">
    <source>
        <dbReference type="ARBA" id="ARBA00022771"/>
    </source>
</evidence>
<feature type="compositionally biased region" description="Polar residues" evidence="9">
    <location>
        <begin position="113"/>
        <end position="129"/>
    </location>
</feature>
<feature type="compositionally biased region" description="Basic residues" evidence="9">
    <location>
        <begin position="363"/>
        <end position="373"/>
    </location>
</feature>
<dbReference type="PROSITE" id="PS50157">
    <property type="entry name" value="ZINC_FINGER_C2H2_2"/>
    <property type="match status" value="1"/>
</dbReference>
<dbReference type="GO" id="GO:0005634">
    <property type="term" value="C:nucleus"/>
    <property type="evidence" value="ECO:0007669"/>
    <property type="project" value="UniProtKB-SubCell"/>
</dbReference>
<dbReference type="Proteomes" id="UP001215151">
    <property type="component" value="Unassembled WGS sequence"/>
</dbReference>
<sequence length="394" mass="43896">MPSPPSDTSGTSAPPSPPSHPFDSQSDSLLEQHAIATYNSRRTQRAPSLSVYELPTATFMWPRFNPKVEAPPRAKPILYVKYKPLQDDSDVSRSPSVISRDDSPITEHPPSLRNLTPLRTTSLKRGSSAESDDGAVSPSDRFLKHARISRYSPNARQDSERRPVTDPTPARGTACQEPRRTEKFKRILRNIDFESDESDVEPRAESIDTTTHHQSNSGGATTLPRSAAPADVQPAPKAAETKPPANRVDNAMKNEWLKYTSPDVEDPENADLRCTWKTNTKDGIRVCIYEAKKHLVKRHIESKHLQIRQCVCKICEKAFSQKSNLQTHLNTHTGERPHKCHYCEERFQDPARRHRHMLRIHGHVSSRTKKGRSAVKAVAPGVSGNGAGPSAPCP</sequence>
<protein>
    <recommendedName>
        <fullName evidence="10">C2H2-type domain-containing protein</fullName>
    </recommendedName>
</protein>
<keyword evidence="12" id="KW-1185">Reference proteome</keyword>
<dbReference type="FunFam" id="3.30.160.60:FF:000045">
    <property type="entry name" value="ZFP69 zinc finger protein B"/>
    <property type="match status" value="1"/>
</dbReference>